<organism evidence="1 2">
    <name type="scientific">Dioscorea alata</name>
    <name type="common">Purple yam</name>
    <dbReference type="NCBI Taxonomy" id="55571"/>
    <lineage>
        <taxon>Eukaryota</taxon>
        <taxon>Viridiplantae</taxon>
        <taxon>Streptophyta</taxon>
        <taxon>Embryophyta</taxon>
        <taxon>Tracheophyta</taxon>
        <taxon>Spermatophyta</taxon>
        <taxon>Magnoliopsida</taxon>
        <taxon>Liliopsida</taxon>
        <taxon>Dioscoreales</taxon>
        <taxon>Dioscoreaceae</taxon>
        <taxon>Dioscorea</taxon>
    </lineage>
</organism>
<reference evidence="2" key="1">
    <citation type="journal article" date="2022" name="Nat. Commun.">
        <title>Chromosome evolution and the genetic basis of agronomically important traits in greater yam.</title>
        <authorList>
            <person name="Bredeson J.V."/>
            <person name="Lyons J.B."/>
            <person name="Oniyinde I.O."/>
            <person name="Okereke N.R."/>
            <person name="Kolade O."/>
            <person name="Nnabue I."/>
            <person name="Nwadili C.O."/>
            <person name="Hribova E."/>
            <person name="Parker M."/>
            <person name="Nwogha J."/>
            <person name="Shu S."/>
            <person name="Carlson J."/>
            <person name="Kariba R."/>
            <person name="Muthemba S."/>
            <person name="Knop K."/>
            <person name="Barton G.J."/>
            <person name="Sherwood A.V."/>
            <person name="Lopez-Montes A."/>
            <person name="Asiedu R."/>
            <person name="Jamnadass R."/>
            <person name="Muchugi A."/>
            <person name="Goodstein D."/>
            <person name="Egesi C.N."/>
            <person name="Featherston J."/>
            <person name="Asfaw A."/>
            <person name="Simpson G.G."/>
            <person name="Dolezel J."/>
            <person name="Hendre P.S."/>
            <person name="Van Deynze A."/>
            <person name="Kumar P.L."/>
            <person name="Obidiegwu J.E."/>
            <person name="Bhattacharjee R."/>
            <person name="Rokhsar D.S."/>
        </authorList>
    </citation>
    <scope>NUCLEOTIDE SEQUENCE [LARGE SCALE GENOMIC DNA]</scope>
    <source>
        <strain evidence="2">cv. TDa95/00328</strain>
    </source>
</reference>
<sequence length="455" mass="51412">MTAETTPMAEEQSLNVQQEAAAVEEEKSKVVVVAAAVDKDDDVPADETETETKREEEKEASIVEKNGSFREESNCFSDLKETEKKALAELREKIENAILGKEEEEERDVALWGVPLLPSEGSESTDVILLKFLRAREFKVKDAYEMFEKTLQWRKEAKIDSVIGEEELGAGLSAACYMDGVDREGHPVCYNVYGVFADEALYQKAFGTEEKRGEFLRWRVQLMEKGIQKLDFKPGGVSSLLQITDLKNSPGISKKELRTAMKNAVQLLQDNYPEFVARNIVVNVPFWYYAVHSILSPFLTQRTKSKFVFARPSKVTETLLKYVPAEQIPVSYGGFKCQKDAEFSIEDTVSELIMKAGSTESIEIPTPEAGTRVVWDVTVLGWEVNYKEEFVPEDEGSYTIIVQKSKKMGPQEELVRNCFRTNEPGKVVITIENSSFKKKKVLYRFKTSNNTLSSS</sequence>
<name>A0ACB7VW54_DIOAL</name>
<evidence type="ECO:0000313" key="2">
    <source>
        <dbReference type="Proteomes" id="UP000827976"/>
    </source>
</evidence>
<evidence type="ECO:0000313" key="1">
    <source>
        <dbReference type="EMBL" id="KAH7679188.1"/>
    </source>
</evidence>
<dbReference type="Proteomes" id="UP000827976">
    <property type="component" value="Chromosome 6"/>
</dbReference>
<gene>
    <name evidence="1" type="ORF">IHE45_06G043100</name>
</gene>
<proteinExistence type="predicted"/>
<comment type="caution">
    <text evidence="1">The sequence shown here is derived from an EMBL/GenBank/DDBJ whole genome shotgun (WGS) entry which is preliminary data.</text>
</comment>
<protein>
    <submittedName>
        <fullName evidence="1">Phosphatidylinositol transfer protein SEC14 and related proteins protein</fullName>
    </submittedName>
</protein>
<accession>A0ACB7VW54</accession>
<keyword evidence="2" id="KW-1185">Reference proteome</keyword>
<dbReference type="EMBL" id="CM037016">
    <property type="protein sequence ID" value="KAH7679188.1"/>
    <property type="molecule type" value="Genomic_DNA"/>
</dbReference>